<dbReference type="Pfam" id="PF07221">
    <property type="entry name" value="GlcNAc_2-epim"/>
    <property type="match status" value="1"/>
</dbReference>
<dbReference type="PANTHER" id="PTHR15108">
    <property type="entry name" value="N-ACYLGLUCOSAMINE-2-EPIMERASE"/>
    <property type="match status" value="1"/>
</dbReference>
<organism evidence="5 6">
    <name type="scientific">Coprobacter secundus subsp. similis</name>
    <dbReference type="NCBI Taxonomy" id="2751153"/>
    <lineage>
        <taxon>Bacteria</taxon>
        <taxon>Pseudomonadati</taxon>
        <taxon>Bacteroidota</taxon>
        <taxon>Bacteroidia</taxon>
        <taxon>Bacteroidales</taxon>
        <taxon>Barnesiellaceae</taxon>
        <taxon>Coprobacter</taxon>
    </lineage>
</organism>
<accession>A0A7G1I250</accession>
<dbReference type="SUPFAM" id="SSF48208">
    <property type="entry name" value="Six-hairpin glycosidases"/>
    <property type="match status" value="1"/>
</dbReference>
<dbReference type="Gene3D" id="1.50.10.10">
    <property type="match status" value="1"/>
</dbReference>
<evidence type="ECO:0000313" key="6">
    <source>
        <dbReference type="Proteomes" id="UP000594042"/>
    </source>
</evidence>
<evidence type="ECO:0000256" key="4">
    <source>
        <dbReference type="HAMAP-Rule" id="MF_00929"/>
    </source>
</evidence>
<dbReference type="AlphaFoldDB" id="A0A7G1I250"/>
<evidence type="ECO:0000256" key="3">
    <source>
        <dbReference type="ARBA" id="ARBA00023235"/>
    </source>
</evidence>
<dbReference type="EMBL" id="AP023322">
    <property type="protein sequence ID" value="BCI64448.1"/>
    <property type="molecule type" value="Genomic_DNA"/>
</dbReference>
<keyword evidence="3 4" id="KW-0413">Isomerase</keyword>
<proteinExistence type="inferred from homology"/>
<dbReference type="GO" id="GO:0047736">
    <property type="term" value="F:cellobiose epimerase activity"/>
    <property type="evidence" value="ECO:0007669"/>
    <property type="project" value="UniProtKB-UniRule"/>
</dbReference>
<dbReference type="Proteomes" id="UP000594042">
    <property type="component" value="Chromosome"/>
</dbReference>
<evidence type="ECO:0000256" key="1">
    <source>
        <dbReference type="ARBA" id="ARBA00001470"/>
    </source>
</evidence>
<dbReference type="GO" id="GO:0005975">
    <property type="term" value="P:carbohydrate metabolic process"/>
    <property type="evidence" value="ECO:0007669"/>
    <property type="project" value="InterPro"/>
</dbReference>
<comment type="similarity">
    <text evidence="2">Belongs to the N-acylglucosamine 2-epimerase family.</text>
</comment>
<reference evidence="6" key="1">
    <citation type="submission" date="2020-07" db="EMBL/GenBank/DDBJ databases">
        <title>Complete genome sequencing of Coprobacter sp. strain 2CBH44.</title>
        <authorList>
            <person name="Sakamoto M."/>
            <person name="Murakami T."/>
            <person name="Mori H."/>
        </authorList>
    </citation>
    <scope>NUCLEOTIDE SEQUENCE [LARGE SCALE GENOMIC DNA]</scope>
    <source>
        <strain evidence="6">2CBH44</strain>
    </source>
</reference>
<evidence type="ECO:0000313" key="5">
    <source>
        <dbReference type="EMBL" id="BCI64448.1"/>
    </source>
</evidence>
<protein>
    <recommendedName>
        <fullName evidence="4">Cellobiose 2-epimerase</fullName>
        <shortName evidence="4">CE</shortName>
        <ecNumber evidence="4">5.1.3.11</ecNumber>
    </recommendedName>
</protein>
<dbReference type="EC" id="5.1.3.11" evidence="4"/>
<gene>
    <name evidence="5" type="ORF">Cop2CBH44_28010</name>
</gene>
<comment type="function">
    <text evidence="4">Catalyzes the reversible epimerization of cellobiose to 4-O-beta-D-glucopyranosyl-D-mannose (Glc-Man).</text>
</comment>
<comment type="similarity">
    <text evidence="4">Belongs to the cellobiose 2-epimerase family.</text>
</comment>
<name>A0A7G1I250_9BACT</name>
<sequence length="395" mass="46721">MKRDKFDMEGFKKELTAHILPFWISFMVDDENGGFYGRMDGHNRLIKDASKGAVLNARLLWTFSAAYRLLKTPVYLEMAERAYNYICKYFIDPVYGGVYWELDCKGNPVNRKKQTYAQGFALYGFTEYYRATKDIMALERARQLFELIEEHKDKQYGGYFEAFTDDWKPIDDMRLSDKDANEKKSMNTHLHILEPYTNLLRVWPDERLRVAQQELITIFLNHILNAETRHLELFFDERWNKKSSTISFGHDIEASWLLYEAALVLGDSQMIKNVMPVSIEIAMAALEGLEPDGSMIYESEFGRKDKDRHWWVQAESIVGFMYAYKNSENILFKERACDVWNYVQQRLIDAATGEWYWSIYADNTVNRMDDKAGFWKCPYHNSRMCIEMMEHFFIC</sequence>
<dbReference type="KEGG" id="copr:Cop2CBH44_28010"/>
<dbReference type="InterPro" id="IPR012341">
    <property type="entry name" value="6hp_glycosidase-like_sf"/>
</dbReference>
<evidence type="ECO:0000256" key="2">
    <source>
        <dbReference type="ARBA" id="ARBA00008558"/>
    </source>
</evidence>
<keyword evidence="6" id="KW-1185">Reference proteome</keyword>
<comment type="catalytic activity">
    <reaction evidence="1 4">
        <text>D-cellobiose = beta-D-glucosyl-(1-&gt;4)-D-mannopyranose</text>
        <dbReference type="Rhea" id="RHEA:23384"/>
        <dbReference type="ChEBI" id="CHEBI:17057"/>
        <dbReference type="ChEBI" id="CHEBI:47931"/>
        <dbReference type="EC" id="5.1.3.11"/>
    </reaction>
</comment>
<dbReference type="InterPro" id="IPR028584">
    <property type="entry name" value="Cellobiose_2_epim"/>
</dbReference>
<dbReference type="InterPro" id="IPR008928">
    <property type="entry name" value="6-hairpin_glycosidase_sf"/>
</dbReference>
<dbReference type="HAMAP" id="MF_00929">
    <property type="entry name" value="Cellobiose_2_epim"/>
    <property type="match status" value="1"/>
</dbReference>
<dbReference type="RefSeq" id="WP_021931805.1">
    <property type="nucleotide sequence ID" value="NZ_AP023322.1"/>
</dbReference>
<dbReference type="InterPro" id="IPR010819">
    <property type="entry name" value="AGE/CE"/>
</dbReference>